<dbReference type="InterPro" id="IPR039448">
    <property type="entry name" value="Beta_helix"/>
</dbReference>
<dbReference type="SUPFAM" id="SSF51126">
    <property type="entry name" value="Pectin lyase-like"/>
    <property type="match status" value="1"/>
</dbReference>
<accession>A0ABU2NII2</accession>
<evidence type="ECO:0000313" key="2">
    <source>
        <dbReference type="EMBL" id="MDT0353782.1"/>
    </source>
</evidence>
<comment type="caution">
    <text evidence="2">The sequence shown here is derived from an EMBL/GenBank/DDBJ whole genome shotgun (WGS) entry which is preliminary data.</text>
</comment>
<gene>
    <name evidence="2" type="ORF">RM445_30270</name>
</gene>
<reference evidence="3" key="1">
    <citation type="submission" date="2023-07" db="EMBL/GenBank/DDBJ databases">
        <title>30 novel species of actinomycetes from the DSMZ collection.</title>
        <authorList>
            <person name="Nouioui I."/>
        </authorList>
    </citation>
    <scope>NUCLEOTIDE SEQUENCE [LARGE SCALE GENOMIC DNA]</scope>
    <source>
        <strain evidence="3">DSM 45834</strain>
    </source>
</reference>
<dbReference type="EMBL" id="JAVREJ010000044">
    <property type="protein sequence ID" value="MDT0353782.1"/>
    <property type="molecule type" value="Genomic_DNA"/>
</dbReference>
<evidence type="ECO:0000313" key="3">
    <source>
        <dbReference type="Proteomes" id="UP001183202"/>
    </source>
</evidence>
<name>A0ABU2NII2_9PSEU</name>
<dbReference type="InterPro" id="IPR011050">
    <property type="entry name" value="Pectin_lyase_fold/virulence"/>
</dbReference>
<dbReference type="RefSeq" id="WP_311560293.1">
    <property type="nucleotide sequence ID" value="NZ_JAVREJ010000044.1"/>
</dbReference>
<organism evidence="2 3">
    <name type="scientific">Pseudonocardia charpentierae</name>
    <dbReference type="NCBI Taxonomy" id="3075545"/>
    <lineage>
        <taxon>Bacteria</taxon>
        <taxon>Bacillati</taxon>
        <taxon>Actinomycetota</taxon>
        <taxon>Actinomycetes</taxon>
        <taxon>Pseudonocardiales</taxon>
        <taxon>Pseudonocardiaceae</taxon>
        <taxon>Pseudonocardia</taxon>
    </lineage>
</organism>
<dbReference type="Gene3D" id="2.160.20.10">
    <property type="entry name" value="Single-stranded right-handed beta-helix, Pectin lyase-like"/>
    <property type="match status" value="1"/>
</dbReference>
<dbReference type="Proteomes" id="UP001183202">
    <property type="component" value="Unassembled WGS sequence"/>
</dbReference>
<sequence length="358" mass="37748">MAASTVEMPAPASTCLAGGGVPIGTDDDAQSLVNSHRPGTTYIIKAGTHLRNFSVEPKSGDTFCGEPGAVLDGGRSLRAAFSGAAGQVTLDSITVRDYESGRQGGAIQPEPRAEGWVLRNVSAIHNSWAGVLASDGMRILGGHYNDNDQMGIGGNATTGIVLDGLDDDPATLDGPEMARNRTLRASCDFEGGGMKWDVGQVTIRNAYVHDNDCRGLWADINAHSALIEHNLVENNRAEGIYYEISQDAVIRHNRVYRNGFGALGWHWGGGITVASSFNVEVYGNRLSGNYNGITGIQQDRPDSTPPAHLLTGFDVHDNVICATDDGGHPTGVAADNGADLAARDIRFADNTIASASCE</sequence>
<proteinExistence type="predicted"/>
<dbReference type="Pfam" id="PF13229">
    <property type="entry name" value="Beta_helix"/>
    <property type="match status" value="1"/>
</dbReference>
<protein>
    <submittedName>
        <fullName evidence="2">Right-handed parallel beta-helix repeat-containing protein</fullName>
    </submittedName>
</protein>
<dbReference type="SMART" id="SM00710">
    <property type="entry name" value="PbH1"/>
    <property type="match status" value="5"/>
</dbReference>
<feature type="domain" description="Right handed beta helix" evidence="1">
    <location>
        <begin position="186"/>
        <end position="294"/>
    </location>
</feature>
<dbReference type="InterPro" id="IPR012334">
    <property type="entry name" value="Pectin_lyas_fold"/>
</dbReference>
<evidence type="ECO:0000259" key="1">
    <source>
        <dbReference type="Pfam" id="PF13229"/>
    </source>
</evidence>
<dbReference type="InterPro" id="IPR006626">
    <property type="entry name" value="PbH1"/>
</dbReference>
<keyword evidence="3" id="KW-1185">Reference proteome</keyword>